<evidence type="ECO:0000313" key="2">
    <source>
        <dbReference type="Proteomes" id="UP000283077"/>
    </source>
</evidence>
<protein>
    <submittedName>
        <fullName evidence="1">Uncharacterized protein</fullName>
    </submittedName>
</protein>
<name>A0A437R232_9GAMM</name>
<dbReference type="EMBL" id="SACS01000003">
    <property type="protein sequence ID" value="RVU40801.1"/>
    <property type="molecule type" value="Genomic_DNA"/>
</dbReference>
<dbReference type="OrthoDB" id="6292203at2"/>
<organism evidence="1 2">
    <name type="scientific">Rheinheimera riviphila</name>
    <dbReference type="NCBI Taxonomy" id="1834037"/>
    <lineage>
        <taxon>Bacteria</taxon>
        <taxon>Pseudomonadati</taxon>
        <taxon>Pseudomonadota</taxon>
        <taxon>Gammaproteobacteria</taxon>
        <taxon>Chromatiales</taxon>
        <taxon>Chromatiaceae</taxon>
        <taxon>Rheinheimera</taxon>
    </lineage>
</organism>
<proteinExistence type="predicted"/>
<dbReference type="RefSeq" id="WP_127697813.1">
    <property type="nucleotide sequence ID" value="NZ_SACS01000003.1"/>
</dbReference>
<evidence type="ECO:0000313" key="1">
    <source>
        <dbReference type="EMBL" id="RVU40801.1"/>
    </source>
</evidence>
<sequence>MRRIILLSSIALLVLPGCKVSKVRDIIKDYDYKNSYQLINASTEPVDIHIGSHDNSGRAPNISDGKYRVGSLEAGQDSVSTKVKRDNIDYRVSVQSFQRLDKIGSNHLIYDVKNDDDQTVIAWQDNKTPRISAFKKHSSDQSGVYRVRFFAVANGIEIKAGGISQLLEKGQPSGWFSLQNCKGEFSINGKALDICQATAGQSFLLVIGPDKVLSMSRG</sequence>
<keyword evidence="2" id="KW-1185">Reference proteome</keyword>
<accession>A0A437R232</accession>
<dbReference type="AlphaFoldDB" id="A0A437R232"/>
<dbReference type="Proteomes" id="UP000283077">
    <property type="component" value="Unassembled WGS sequence"/>
</dbReference>
<gene>
    <name evidence="1" type="ORF">EOE67_04270</name>
</gene>
<comment type="caution">
    <text evidence="1">The sequence shown here is derived from an EMBL/GenBank/DDBJ whole genome shotgun (WGS) entry which is preliminary data.</text>
</comment>
<reference evidence="1 2" key="1">
    <citation type="submission" date="2019-01" db="EMBL/GenBank/DDBJ databases">
        <authorList>
            <person name="Chen W.-M."/>
        </authorList>
    </citation>
    <scope>NUCLEOTIDE SEQUENCE [LARGE SCALE GENOMIC DNA]</scope>
    <source>
        <strain evidence="1 2">KYPC3</strain>
    </source>
</reference>